<feature type="domain" description="DUF2846" evidence="2">
    <location>
        <begin position="34"/>
        <end position="119"/>
    </location>
</feature>
<organism evidence="3 4">
    <name type="scientific">Microbulbifer salipaludis</name>
    <dbReference type="NCBI Taxonomy" id="187980"/>
    <lineage>
        <taxon>Bacteria</taxon>
        <taxon>Pseudomonadati</taxon>
        <taxon>Pseudomonadota</taxon>
        <taxon>Gammaproteobacteria</taxon>
        <taxon>Cellvibrionales</taxon>
        <taxon>Microbulbiferaceae</taxon>
        <taxon>Microbulbifer</taxon>
    </lineage>
</organism>
<evidence type="ECO:0000313" key="4">
    <source>
        <dbReference type="Proteomes" id="UP000664293"/>
    </source>
</evidence>
<dbReference type="PROSITE" id="PS51257">
    <property type="entry name" value="PROKAR_LIPOPROTEIN"/>
    <property type="match status" value="1"/>
</dbReference>
<proteinExistence type="predicted"/>
<dbReference type="RefSeq" id="WP_207002086.1">
    <property type="nucleotide sequence ID" value="NZ_JAEKJR010000002.1"/>
</dbReference>
<protein>
    <submittedName>
        <fullName evidence="3">DUF2846 domain-containing protein</fullName>
    </submittedName>
</protein>
<reference evidence="3 4" key="1">
    <citation type="submission" date="2020-12" db="EMBL/GenBank/DDBJ databases">
        <title>Oil enriched cultivation method for isolating marine PHA-producing bacteria.</title>
        <authorList>
            <person name="Zheng W."/>
            <person name="Yu S."/>
            <person name="Huang Y."/>
        </authorList>
    </citation>
    <scope>NUCLEOTIDE SEQUENCE [LARGE SCALE GENOMIC DNA]</scope>
    <source>
        <strain evidence="3 4">SN0-2</strain>
    </source>
</reference>
<evidence type="ECO:0000313" key="3">
    <source>
        <dbReference type="EMBL" id="MBN8431406.1"/>
    </source>
</evidence>
<evidence type="ECO:0000259" key="2">
    <source>
        <dbReference type="Pfam" id="PF11008"/>
    </source>
</evidence>
<name>A0ABS3E7V7_9GAMM</name>
<dbReference type="Pfam" id="PF11008">
    <property type="entry name" value="DUF2846"/>
    <property type="match status" value="1"/>
</dbReference>
<keyword evidence="4" id="KW-1185">Reference proteome</keyword>
<sequence>MRNFIILFGLVLFISGCANVPQYQENSDWSHSEVAHLHFYRTKRMFHALNPEKPFFFVDDKMAGSLGTGETFTVRVLPGTHTLSVREPFMFSPGYESGRFEIEVEASKHYYIRYSMDASGVYAYGSTAGVYGTAKFGTADKESFDNRE</sequence>
<feature type="chain" id="PRO_5046424764" evidence="1">
    <location>
        <begin position="21"/>
        <end position="148"/>
    </location>
</feature>
<evidence type="ECO:0000256" key="1">
    <source>
        <dbReference type="SAM" id="SignalP"/>
    </source>
</evidence>
<dbReference type="InterPro" id="IPR022548">
    <property type="entry name" value="DUF2846"/>
</dbReference>
<dbReference type="Proteomes" id="UP000664293">
    <property type="component" value="Unassembled WGS sequence"/>
</dbReference>
<comment type="caution">
    <text evidence="3">The sequence shown here is derived from an EMBL/GenBank/DDBJ whole genome shotgun (WGS) entry which is preliminary data.</text>
</comment>
<accession>A0ABS3E7V7</accession>
<keyword evidence="1" id="KW-0732">Signal</keyword>
<gene>
    <name evidence="3" type="ORF">JF535_11140</name>
</gene>
<feature type="signal peptide" evidence="1">
    <location>
        <begin position="1"/>
        <end position="20"/>
    </location>
</feature>
<dbReference type="EMBL" id="JAEKJR010000002">
    <property type="protein sequence ID" value="MBN8431406.1"/>
    <property type="molecule type" value="Genomic_DNA"/>
</dbReference>